<dbReference type="CDD" id="cd02932">
    <property type="entry name" value="OYE_YqiM_FMN"/>
    <property type="match status" value="1"/>
</dbReference>
<dbReference type="Pfam" id="PF00724">
    <property type="entry name" value="Oxidored_FMN"/>
    <property type="match status" value="1"/>
</dbReference>
<proteinExistence type="predicted"/>
<dbReference type="NCBIfam" id="NF006101">
    <property type="entry name" value="PRK08255.1"/>
    <property type="match status" value="1"/>
</dbReference>
<accession>A0A3B0RNQ3</accession>
<dbReference type="GO" id="GO:0003959">
    <property type="term" value="F:NADPH dehydrogenase activity"/>
    <property type="evidence" value="ECO:0007669"/>
    <property type="project" value="InterPro"/>
</dbReference>
<feature type="domain" description="FAD-binding" evidence="2">
    <location>
        <begin position="3"/>
        <end position="318"/>
    </location>
</feature>
<dbReference type="SUPFAM" id="SSF51905">
    <property type="entry name" value="FAD/NAD(P)-binding domain"/>
    <property type="match status" value="1"/>
</dbReference>
<evidence type="ECO:0000259" key="1">
    <source>
        <dbReference type="Pfam" id="PF00724"/>
    </source>
</evidence>
<dbReference type="AlphaFoldDB" id="A0A3B0RNQ3"/>
<dbReference type="GO" id="GO:0071949">
    <property type="term" value="F:FAD binding"/>
    <property type="evidence" value="ECO:0007669"/>
    <property type="project" value="InterPro"/>
</dbReference>
<name>A0A3B0RNQ3_9ZZZZ</name>
<evidence type="ECO:0000259" key="2">
    <source>
        <dbReference type="Pfam" id="PF01494"/>
    </source>
</evidence>
<dbReference type="Pfam" id="PF01494">
    <property type="entry name" value="FAD_binding_3"/>
    <property type="match status" value="1"/>
</dbReference>
<dbReference type="InterPro" id="IPR044152">
    <property type="entry name" value="YqjM-like"/>
</dbReference>
<protein>
    <submittedName>
        <fullName evidence="3">Anthraniloyl-CoA monooxygenase</fullName>
        <ecNumber evidence="3">1.14.13.40</ecNumber>
    </submittedName>
</protein>
<keyword evidence="3" id="KW-0560">Oxidoreductase</keyword>
<dbReference type="PANTHER" id="PTHR43303">
    <property type="entry name" value="NADPH DEHYDROGENASE C23G7.10C-RELATED"/>
    <property type="match status" value="1"/>
</dbReference>
<gene>
    <name evidence="3" type="ORF">MNBD_ALPHA08-1023</name>
</gene>
<dbReference type="InterPro" id="IPR013785">
    <property type="entry name" value="Aldolase_TIM"/>
</dbReference>
<dbReference type="InterPro" id="IPR036188">
    <property type="entry name" value="FAD/NAD-bd_sf"/>
</dbReference>
<dbReference type="EC" id="1.14.13.40" evidence="3"/>
<dbReference type="EMBL" id="UOEC01000123">
    <property type="protein sequence ID" value="VAV94920.1"/>
    <property type="molecule type" value="Genomic_DNA"/>
</dbReference>
<dbReference type="Gene3D" id="3.20.20.70">
    <property type="entry name" value="Aldolase class I"/>
    <property type="match status" value="1"/>
</dbReference>
<dbReference type="Gene3D" id="3.30.9.20">
    <property type="match status" value="1"/>
</dbReference>
<dbReference type="PANTHER" id="PTHR43303:SF3">
    <property type="entry name" value="BLR3436 PROTEIN"/>
    <property type="match status" value="1"/>
</dbReference>
<feature type="domain" description="NADH:flavin oxidoreductase/NADH oxidase N-terminal" evidence="1">
    <location>
        <begin position="395"/>
        <end position="726"/>
    </location>
</feature>
<organism evidence="3">
    <name type="scientific">hydrothermal vent metagenome</name>
    <dbReference type="NCBI Taxonomy" id="652676"/>
    <lineage>
        <taxon>unclassified sequences</taxon>
        <taxon>metagenomes</taxon>
        <taxon>ecological metagenomes</taxon>
    </lineage>
</organism>
<dbReference type="GO" id="GO:0050661">
    <property type="term" value="F:NADP binding"/>
    <property type="evidence" value="ECO:0007669"/>
    <property type="project" value="InterPro"/>
</dbReference>
<sequence length="767" mass="86074">MKIICLGGGPAGLYFAICMKLKKASHQVVVLERNQSDDTFGWGVVLSDDALENLAINDPVSAEKIKSHFAYWDDIAVHFRSEKTVSSGHGFCGIGRKQLLIILQERALELGVEIRFETEAQPAATYARDYDLVVACDGLNSKVRTEFENEFQPDIDMRKCKFVWLGTRQKFNDAFTFIFEETKNGWVWAHAYQFDADTATFIIECSQETYDRFGFADMDQKQSIKICQEIFADHLGGHELMTNASHVRGSAWISFPRVNCHKWYHKNIVLMGDAAATGHFSIGSGSRLALDSAIALANLLERESDLQSAFECYQKERRLEVLRLQSAARNSLEWFEDIERYLGLDPIQFNYSLLTRSQRISHENLRLRDRQWLEKAEEWFQTKAGAQPGTIRAPMFAPFKLRDMKLQNRVVVSPMAQYKATDGTPGDWHFAHYAERAKGGAGLVVTEMTCVSATGRITPACTGLYDQQHEQGWRRIVDFVHKETSTKICCQIGHAGPKGSTQVGWQEMDAPLPENNWPLIAASSVSWSQRNQTPKAMDADDMAEIASQFVASAQMADRAGFDMIELHFAHGYLLSSFISPLTNQRDDEFGGSLKNRMRFPLQVCRAVRKAWPDHKPMSVRISANDWVGSDGVTPDEAVEIARMLQAADIDICDVSAGQTSTRAQPVYGRMFQTPFSDQIRNETGMATMAVGNIYEPDHVNSILMAGRADLVCLARPHLADPYWTLRSAVSLGDKHVSWPAPYQAGAEQAYRLAEKMAEQADAAAIRV</sequence>
<keyword evidence="3" id="KW-0503">Monooxygenase</keyword>
<dbReference type="SUPFAM" id="SSF51395">
    <property type="entry name" value="FMN-linked oxidoreductases"/>
    <property type="match status" value="1"/>
</dbReference>
<dbReference type="GO" id="GO:0018673">
    <property type="term" value="F:anthraniloyl-CoA monooxygenase activity"/>
    <property type="evidence" value="ECO:0007669"/>
    <property type="project" value="UniProtKB-EC"/>
</dbReference>
<dbReference type="InterPro" id="IPR001155">
    <property type="entry name" value="OxRdtase_FMN_N"/>
</dbReference>
<reference evidence="3" key="1">
    <citation type="submission" date="2018-06" db="EMBL/GenBank/DDBJ databases">
        <authorList>
            <person name="Zhirakovskaya E."/>
        </authorList>
    </citation>
    <scope>NUCLEOTIDE SEQUENCE</scope>
</reference>
<dbReference type="GO" id="GO:0010181">
    <property type="term" value="F:FMN binding"/>
    <property type="evidence" value="ECO:0007669"/>
    <property type="project" value="InterPro"/>
</dbReference>
<dbReference type="Gene3D" id="3.50.50.60">
    <property type="entry name" value="FAD/NAD(P)-binding domain"/>
    <property type="match status" value="1"/>
</dbReference>
<dbReference type="InterPro" id="IPR002938">
    <property type="entry name" value="FAD-bd"/>
</dbReference>
<evidence type="ECO:0000313" key="3">
    <source>
        <dbReference type="EMBL" id="VAV94920.1"/>
    </source>
</evidence>